<keyword evidence="3 5" id="KW-1133">Transmembrane helix</keyword>
<feature type="transmembrane region" description="Helical" evidence="5">
    <location>
        <begin position="30"/>
        <end position="48"/>
    </location>
</feature>
<evidence type="ECO:0000256" key="5">
    <source>
        <dbReference type="HAMAP-Rule" id="MF_00010"/>
    </source>
</evidence>
<dbReference type="PANTHER" id="PTHR36116">
    <property type="entry name" value="UPF0060 MEMBRANE PROTEIN YNFA"/>
    <property type="match status" value="1"/>
</dbReference>
<proteinExistence type="inferred from homology"/>
<dbReference type="RefSeq" id="WP_083622322.1">
    <property type="nucleotide sequence ID" value="NZ_LR735021.1"/>
</dbReference>
<evidence type="ECO:0000313" key="7">
    <source>
        <dbReference type="EMBL" id="VXD25109.1"/>
    </source>
</evidence>
<evidence type="ECO:0000313" key="8">
    <source>
        <dbReference type="Proteomes" id="UP000182190"/>
    </source>
</evidence>
<comment type="subcellular location">
    <subcellularLocation>
        <location evidence="5">Cell membrane</location>
        <topology evidence="5">Multi-pass membrane protein</topology>
    </subcellularLocation>
</comment>
<dbReference type="GO" id="GO:0005886">
    <property type="term" value="C:plasma membrane"/>
    <property type="evidence" value="ECO:0007669"/>
    <property type="project" value="UniProtKB-SubCell"/>
</dbReference>
<keyword evidence="2 5" id="KW-0812">Transmembrane</keyword>
<reference evidence="6" key="1">
    <citation type="submission" date="2015-05" db="EMBL/GenBank/DDBJ databases">
        <title>Metabolic and evolutionary origin of actin-binding polyketides from diverse organisms.</title>
        <authorList>
            <person name="Ueoka R."/>
            <person name="Uria A.R."/>
            <person name="Reiter S."/>
            <person name="Mori T."/>
            <person name="Karbaum P."/>
            <person name="Peters E.E."/>
            <person name="Helfrich E.J.N."/>
            <person name="Morinaka B.I."/>
            <person name="Gugger M."/>
            <person name="Takeyama H."/>
            <person name="Matsunaga S."/>
            <person name="Piel J."/>
        </authorList>
    </citation>
    <scope>NUCLEOTIDE SEQUENCE</scope>
</reference>
<dbReference type="InterPro" id="IPR037185">
    <property type="entry name" value="EmrE-like"/>
</dbReference>
<dbReference type="EMBL" id="KR857272">
    <property type="protein sequence ID" value="AKQ22659.1"/>
    <property type="molecule type" value="Genomic_DNA"/>
</dbReference>
<dbReference type="EMBL" id="CZCS02000236">
    <property type="protein sequence ID" value="VXD25109.1"/>
    <property type="molecule type" value="Genomic_DNA"/>
</dbReference>
<organism evidence="6">
    <name type="scientific">Planktothrix paucivesiculata PCC 9631</name>
    <dbReference type="NCBI Taxonomy" id="671071"/>
    <lineage>
        <taxon>Bacteria</taxon>
        <taxon>Bacillati</taxon>
        <taxon>Cyanobacteriota</taxon>
        <taxon>Cyanophyceae</taxon>
        <taxon>Oscillatoriophycideae</taxon>
        <taxon>Oscillatoriales</taxon>
        <taxon>Microcoleaceae</taxon>
        <taxon>Planktothrix</taxon>
    </lineage>
</organism>
<keyword evidence="8" id="KW-1185">Reference proteome</keyword>
<keyword evidence="4 5" id="KW-0472">Membrane</keyword>
<dbReference type="Proteomes" id="UP000182190">
    <property type="component" value="Unassembled WGS sequence"/>
</dbReference>
<accession>A0A0K0PEF8</accession>
<evidence type="ECO:0000256" key="3">
    <source>
        <dbReference type="ARBA" id="ARBA00022989"/>
    </source>
</evidence>
<dbReference type="HAMAP" id="MF_00010">
    <property type="entry name" value="UPF0060"/>
    <property type="match status" value="1"/>
</dbReference>
<evidence type="ECO:0000313" key="6">
    <source>
        <dbReference type="EMBL" id="AKQ22659.1"/>
    </source>
</evidence>
<evidence type="ECO:0000256" key="1">
    <source>
        <dbReference type="ARBA" id="ARBA00022475"/>
    </source>
</evidence>
<dbReference type="OrthoDB" id="123240at2"/>
<comment type="similarity">
    <text evidence="5">Belongs to the UPF0060 family.</text>
</comment>
<dbReference type="Pfam" id="PF02694">
    <property type="entry name" value="UPF0060"/>
    <property type="match status" value="1"/>
</dbReference>
<evidence type="ECO:0000256" key="4">
    <source>
        <dbReference type="ARBA" id="ARBA00023136"/>
    </source>
</evidence>
<evidence type="ECO:0000256" key="2">
    <source>
        <dbReference type="ARBA" id="ARBA00022692"/>
    </source>
</evidence>
<keyword evidence="1 5" id="KW-1003">Cell membrane</keyword>
<name>A0A0K0PEF8_9CYAN</name>
<dbReference type="SUPFAM" id="SSF103481">
    <property type="entry name" value="Multidrug resistance efflux transporter EmrE"/>
    <property type="match status" value="1"/>
</dbReference>
<dbReference type="PANTHER" id="PTHR36116:SF1">
    <property type="entry name" value="UPF0060 MEMBRANE PROTEIN YNFA"/>
    <property type="match status" value="1"/>
</dbReference>
<gene>
    <name evidence="7" type="ORF">PL9631_910009</name>
</gene>
<dbReference type="InterPro" id="IPR003844">
    <property type="entry name" value="UPF0060"/>
</dbReference>
<protein>
    <submittedName>
        <fullName evidence="6">Hyptothetical protein</fullName>
    </submittedName>
</protein>
<feature type="transmembrane region" description="Helical" evidence="5">
    <location>
        <begin position="60"/>
        <end position="77"/>
    </location>
</feature>
<dbReference type="NCBIfam" id="NF002586">
    <property type="entry name" value="PRK02237.1"/>
    <property type="match status" value="1"/>
</dbReference>
<feature type="transmembrane region" description="Helical" evidence="5">
    <location>
        <begin position="89"/>
        <end position="105"/>
    </location>
</feature>
<sequence length="110" mass="12244">MQSLVFFLVAALGEISGCYTFWAWLRLGKSILWLIPGVIALIIFASALTRVDASYAGRTYAAYGGIYILSSIFWLWIVEGVKPDRWDLLGAIICLVGTIVILFAPHRNTF</sequence>
<dbReference type="AlphaFoldDB" id="A0A0K0PEF8"/>
<reference evidence="7 8" key="2">
    <citation type="submission" date="2019-10" db="EMBL/GenBank/DDBJ databases">
        <authorList>
            <consortium name="Genoscope - CEA"/>
            <person name="William W."/>
        </authorList>
    </citation>
    <scope>NUCLEOTIDE SEQUENCE [LARGE SCALE GENOMIC DNA]</scope>
    <source>
        <strain evidence="7">BBR_PRJEB10994</strain>
    </source>
</reference>